<protein>
    <submittedName>
        <fullName evidence="1">Uncharacterized protein</fullName>
    </submittedName>
</protein>
<dbReference type="AlphaFoldDB" id="A0A6J4LI93"/>
<dbReference type="EMBL" id="CADCUA010000408">
    <property type="protein sequence ID" value="CAA9329546.1"/>
    <property type="molecule type" value="Genomic_DNA"/>
</dbReference>
<name>A0A6J4LI93_9GAMM</name>
<reference evidence="1" key="1">
    <citation type="submission" date="2020-02" db="EMBL/GenBank/DDBJ databases">
        <authorList>
            <person name="Meier V. D."/>
        </authorList>
    </citation>
    <scope>NUCLEOTIDE SEQUENCE</scope>
    <source>
        <strain evidence="1">AVDCRST_MAG71</strain>
    </source>
</reference>
<evidence type="ECO:0000313" key="1">
    <source>
        <dbReference type="EMBL" id="CAA9329546.1"/>
    </source>
</evidence>
<organism evidence="1">
    <name type="scientific">uncultured Lysobacter sp</name>
    <dbReference type="NCBI Taxonomy" id="271060"/>
    <lineage>
        <taxon>Bacteria</taxon>
        <taxon>Pseudomonadati</taxon>
        <taxon>Pseudomonadota</taxon>
        <taxon>Gammaproteobacteria</taxon>
        <taxon>Lysobacterales</taxon>
        <taxon>Lysobacteraceae</taxon>
        <taxon>Lysobacter</taxon>
        <taxon>environmental samples</taxon>
    </lineage>
</organism>
<accession>A0A6J4LI93</accession>
<gene>
    <name evidence="1" type="ORF">AVDCRST_MAG71-1692</name>
</gene>
<proteinExistence type="predicted"/>
<sequence>MVMLVMLMLQLPLQLLPALPWPFLSLPLFTSLLRRTTTVALRAGYVFPPSSRNHAGLQ</sequence>